<gene>
    <name evidence="2" type="ORF">CDL15_Pgr007756</name>
</gene>
<proteinExistence type="predicted"/>
<dbReference type="EMBL" id="MTKT01002214">
    <property type="protein sequence ID" value="OWM81718.1"/>
    <property type="molecule type" value="Genomic_DNA"/>
</dbReference>
<protein>
    <submittedName>
        <fullName evidence="2">Uncharacterized protein</fullName>
    </submittedName>
</protein>
<keyword evidence="1" id="KW-0472">Membrane</keyword>
<feature type="transmembrane region" description="Helical" evidence="1">
    <location>
        <begin position="20"/>
        <end position="42"/>
    </location>
</feature>
<name>A0A218XAA6_PUNGR</name>
<keyword evidence="1" id="KW-0812">Transmembrane</keyword>
<dbReference type="AlphaFoldDB" id="A0A218XAA6"/>
<organism evidence="2 3">
    <name type="scientific">Punica granatum</name>
    <name type="common">Pomegranate</name>
    <dbReference type="NCBI Taxonomy" id="22663"/>
    <lineage>
        <taxon>Eukaryota</taxon>
        <taxon>Viridiplantae</taxon>
        <taxon>Streptophyta</taxon>
        <taxon>Embryophyta</taxon>
        <taxon>Tracheophyta</taxon>
        <taxon>Spermatophyta</taxon>
        <taxon>Magnoliopsida</taxon>
        <taxon>eudicotyledons</taxon>
        <taxon>Gunneridae</taxon>
        <taxon>Pentapetalae</taxon>
        <taxon>rosids</taxon>
        <taxon>malvids</taxon>
        <taxon>Myrtales</taxon>
        <taxon>Lythraceae</taxon>
        <taxon>Punica</taxon>
    </lineage>
</organism>
<evidence type="ECO:0000313" key="2">
    <source>
        <dbReference type="EMBL" id="OWM81718.1"/>
    </source>
</evidence>
<reference evidence="3" key="1">
    <citation type="journal article" date="2017" name="Plant J.">
        <title>The pomegranate (Punica granatum L.) genome and the genomics of punicalagin biosynthesis.</title>
        <authorList>
            <person name="Qin G."/>
            <person name="Xu C."/>
            <person name="Ming R."/>
            <person name="Tang H."/>
            <person name="Guyot R."/>
            <person name="Kramer E.M."/>
            <person name="Hu Y."/>
            <person name="Yi X."/>
            <person name="Qi Y."/>
            <person name="Xu X."/>
            <person name="Gao Z."/>
            <person name="Pan H."/>
            <person name="Jian J."/>
            <person name="Tian Y."/>
            <person name="Yue Z."/>
            <person name="Xu Y."/>
        </authorList>
    </citation>
    <scope>NUCLEOTIDE SEQUENCE [LARGE SCALE GENOMIC DNA]</scope>
    <source>
        <strain evidence="3">cv. Dabenzi</strain>
    </source>
</reference>
<comment type="caution">
    <text evidence="2">The sequence shown here is derived from an EMBL/GenBank/DDBJ whole genome shotgun (WGS) entry which is preliminary data.</text>
</comment>
<keyword evidence="1" id="KW-1133">Transmembrane helix</keyword>
<accession>A0A218XAA6</accession>
<sequence>MKKAPHGTKKVPLKKSFKRLICRVQIPTFLTIFCLMVLMIIYADEVISNLYPGSNIALERYATPGPFLASYQASEQISIPQLGPGSLTTPLLPPLNSTREARIRWLQEKLLELEHISDKRMG</sequence>
<evidence type="ECO:0000313" key="3">
    <source>
        <dbReference type="Proteomes" id="UP000197138"/>
    </source>
</evidence>
<evidence type="ECO:0000256" key="1">
    <source>
        <dbReference type="SAM" id="Phobius"/>
    </source>
</evidence>
<dbReference type="Proteomes" id="UP000197138">
    <property type="component" value="Unassembled WGS sequence"/>
</dbReference>